<reference evidence="3 4" key="1">
    <citation type="submission" date="2015-06" db="EMBL/GenBank/DDBJ databases">
        <title>Draft genome sequence of an Alphaproteobacteria species associated to the Mediterranean sponge Oscarella lobularis.</title>
        <authorList>
            <person name="Jourda C."/>
            <person name="Santini S."/>
            <person name="Claverie J.-M."/>
        </authorList>
    </citation>
    <scope>NUCLEOTIDE SEQUENCE [LARGE SCALE GENOMIC DNA]</scope>
    <source>
        <strain evidence="3">IGS</strain>
    </source>
</reference>
<feature type="domain" description="HTH LytTR-type" evidence="2">
    <location>
        <begin position="169"/>
        <end position="256"/>
    </location>
</feature>
<dbReference type="EMBL" id="LFTY01000002">
    <property type="protein sequence ID" value="KMW57149.1"/>
    <property type="molecule type" value="Genomic_DNA"/>
</dbReference>
<dbReference type="Proteomes" id="UP000037178">
    <property type="component" value="Unassembled WGS sequence"/>
</dbReference>
<dbReference type="RefSeq" id="WP_152912477.1">
    <property type="nucleotide sequence ID" value="NZ_LFTY01000002.1"/>
</dbReference>
<dbReference type="Pfam" id="PF04397">
    <property type="entry name" value="LytTR"/>
    <property type="match status" value="1"/>
</dbReference>
<evidence type="ECO:0000313" key="3">
    <source>
        <dbReference type="EMBL" id="KMW57149.1"/>
    </source>
</evidence>
<feature type="transmembrane region" description="Helical" evidence="1">
    <location>
        <begin position="120"/>
        <end position="138"/>
    </location>
</feature>
<dbReference type="Gene3D" id="2.40.50.1020">
    <property type="entry name" value="LytTr DNA-binding domain"/>
    <property type="match status" value="1"/>
</dbReference>
<keyword evidence="1" id="KW-1133">Transmembrane helix</keyword>
<dbReference type="STRING" id="1675527.AIOL_002109"/>
<feature type="transmembrane region" description="Helical" evidence="1">
    <location>
        <begin position="51"/>
        <end position="73"/>
    </location>
</feature>
<evidence type="ECO:0000259" key="2">
    <source>
        <dbReference type="PROSITE" id="PS50930"/>
    </source>
</evidence>
<dbReference type="AlphaFoldDB" id="A0A0J9E5T0"/>
<organism evidence="3 4">
    <name type="scientific">Candidatus Rhodobacter oscarellae</name>
    <dbReference type="NCBI Taxonomy" id="1675527"/>
    <lineage>
        <taxon>Bacteria</taxon>
        <taxon>Pseudomonadati</taxon>
        <taxon>Pseudomonadota</taxon>
        <taxon>Alphaproteobacteria</taxon>
        <taxon>Rhodobacterales</taxon>
        <taxon>Rhodobacter group</taxon>
        <taxon>Rhodobacter</taxon>
    </lineage>
</organism>
<dbReference type="PROSITE" id="PS50930">
    <property type="entry name" value="HTH_LYTTR"/>
    <property type="match status" value="1"/>
</dbReference>
<dbReference type="PATRIC" id="fig|1675527.3.peg.2224"/>
<feature type="transmembrane region" description="Helical" evidence="1">
    <location>
        <begin position="21"/>
        <end position="39"/>
    </location>
</feature>
<name>A0A0J9E5T0_9RHOB</name>
<dbReference type="OrthoDB" id="7028951at2"/>
<keyword evidence="1" id="KW-0472">Membrane</keyword>
<protein>
    <recommendedName>
        <fullName evidence="2">HTH LytTR-type domain-containing protein</fullName>
    </recommendedName>
</protein>
<accession>A0A0J9E5T0</accession>
<keyword evidence="1" id="KW-0812">Transmembrane</keyword>
<comment type="caution">
    <text evidence="3">The sequence shown here is derived from an EMBL/GenBank/DDBJ whole genome shotgun (WGS) entry which is preliminary data.</text>
</comment>
<dbReference type="SMART" id="SM00850">
    <property type="entry name" value="LytTR"/>
    <property type="match status" value="1"/>
</dbReference>
<dbReference type="GO" id="GO:0003677">
    <property type="term" value="F:DNA binding"/>
    <property type="evidence" value="ECO:0007669"/>
    <property type="project" value="InterPro"/>
</dbReference>
<feature type="transmembrane region" description="Helical" evidence="1">
    <location>
        <begin position="85"/>
        <end position="108"/>
    </location>
</feature>
<dbReference type="InterPro" id="IPR007492">
    <property type="entry name" value="LytTR_DNA-bd_dom"/>
</dbReference>
<evidence type="ECO:0000313" key="4">
    <source>
        <dbReference type="Proteomes" id="UP000037178"/>
    </source>
</evidence>
<keyword evidence="4" id="KW-1185">Reference proteome</keyword>
<gene>
    <name evidence="3" type="ORF">AIOL_002109</name>
</gene>
<proteinExistence type="predicted"/>
<sequence length="264" mass="28066">MDDTPSHSALREWRAFMGRPTTLAILAGAGVVLGVAGPFDTGDVMRLGPRLAYWLVVVFATYGFGALVGAWLGPRLAARPLWLRVLAVASVTAVGVALIVMALNLMAFAVTPSAEALPEFLGAIFAITFVVAGVSTYLDRPIGSPPAPEAPPALPAILDRLPLEKRGALIALSVEDHYVRVQTTKGEELVLMRLSDAIREVGATHGGQVHRSHWAAYDQVTAARRDGDRAILTMSNGAEIPVSRKHVPHIKEAGLLPRSQTSSS</sequence>
<evidence type="ECO:0000256" key="1">
    <source>
        <dbReference type="SAM" id="Phobius"/>
    </source>
</evidence>